<accession>A0A8H5GZ42</accession>
<proteinExistence type="predicted"/>
<dbReference type="SUPFAM" id="SSF50978">
    <property type="entry name" value="WD40 repeat-like"/>
    <property type="match status" value="1"/>
</dbReference>
<dbReference type="AlphaFoldDB" id="A0A8H5GZ42"/>
<evidence type="ECO:0008006" key="5">
    <source>
        <dbReference type="Google" id="ProtNLM"/>
    </source>
</evidence>
<feature type="region of interest" description="Disordered" evidence="2">
    <location>
        <begin position="663"/>
        <end position="749"/>
    </location>
</feature>
<dbReference type="GO" id="GO:0005737">
    <property type="term" value="C:cytoplasm"/>
    <property type="evidence" value="ECO:0007669"/>
    <property type="project" value="TreeGrafter"/>
</dbReference>
<dbReference type="Gene3D" id="2.130.10.10">
    <property type="entry name" value="YVTN repeat-like/Quinoprotein amine dehydrogenase"/>
    <property type="match status" value="2"/>
</dbReference>
<dbReference type="PANTHER" id="PTHR44414">
    <property type="entry name" value="PROTEIN NEDD1"/>
    <property type="match status" value="1"/>
</dbReference>
<sequence>MLAVTTTDALSIIDAPTLKKYPSSFPSCLPFLYPPTAAAWSNDNTSLFIASAHILHKYNPSTNALKDMYTTSNNESISQIAVKDNSTLILGVDEKIQVLEHGSSTPKVSQTFTSHKSTVTSLSLSNDSTLLASTSAEAAHVHNLQLGSHTVLRGLPLTDQRTITASCFHSHTRTRLLLGIGKQLVLYDTSRPSGPVRVIALSDAASGDIQAISCSPFSKTLVATATTCGSVGLIDLEKEKGLFRTLNVKVPLTSLSFSPEGACVYLGTENGKVLIIDLRGLDKPPKAIVFSEVGSRVVAMAIQKKTKPIIETTTTSTAKATTKPAVERKVSSTAPKGTPAKPTRVVSGISPSASKGTTVPLRKTTSEKTTAKEKAEAKKVFSPVRNPLSSSNSANKSTNSAGDFSVQLETLNGIRRKDKDTGRTSPVKELHALDREKRREKLDKISSSLSKTSPRKGGSNTEHTSARFGTRTTAQLSKSPLSLTKSPPKDDKKPPRTQSSTVSTATTRSRKEGSGAETNPAKEKEKDSATVLSSSSATTATRPSRRPRTVSSSSRAESVASISTTRTAKSSSSRTRSASGASSASVPPVPPLPKEVVQAEQLRTRMRQVSGMAVTSRSASRTPSPDLPGVDDPMTPIPMKKKGMMNLGLGTPGLGAVYGGKKDKGKSVGFDADEEDQELEEEEKSVHSDDDDDDANAEEDEDDSDDENPLLNPSVRNARKQDELAMQVSPRRSMAAGLSASASGSPYSWAKQVSPMRQHQHLHKHNLPHLPGSPGGTSAQDLLRNIVRDVMYDYQAQHRQEIVGLHLDMVRMGRTWKSELRDIMEEYVGDLKDLKEENKRLREENERLRRGY</sequence>
<feature type="compositionally biased region" description="Low complexity" evidence="2">
    <location>
        <begin position="733"/>
        <end position="749"/>
    </location>
</feature>
<gene>
    <name evidence="3" type="ORF">D9758_000984</name>
</gene>
<dbReference type="GO" id="GO:0000278">
    <property type="term" value="P:mitotic cell cycle"/>
    <property type="evidence" value="ECO:0007669"/>
    <property type="project" value="TreeGrafter"/>
</dbReference>
<dbReference type="InterPro" id="IPR001680">
    <property type="entry name" value="WD40_rpt"/>
</dbReference>
<feature type="compositionally biased region" description="Acidic residues" evidence="2">
    <location>
        <begin position="671"/>
        <end position="708"/>
    </location>
</feature>
<evidence type="ECO:0000313" key="4">
    <source>
        <dbReference type="Proteomes" id="UP000559256"/>
    </source>
</evidence>
<organism evidence="3 4">
    <name type="scientific">Tetrapyrgos nigripes</name>
    <dbReference type="NCBI Taxonomy" id="182062"/>
    <lineage>
        <taxon>Eukaryota</taxon>
        <taxon>Fungi</taxon>
        <taxon>Dikarya</taxon>
        <taxon>Basidiomycota</taxon>
        <taxon>Agaricomycotina</taxon>
        <taxon>Agaricomycetes</taxon>
        <taxon>Agaricomycetidae</taxon>
        <taxon>Agaricales</taxon>
        <taxon>Marasmiineae</taxon>
        <taxon>Marasmiaceae</taxon>
        <taxon>Tetrapyrgos</taxon>
    </lineage>
</organism>
<feature type="region of interest" description="Disordered" evidence="2">
    <location>
        <begin position="314"/>
        <end position="639"/>
    </location>
</feature>
<feature type="compositionally biased region" description="Polar residues" evidence="2">
    <location>
        <begin position="445"/>
        <end position="463"/>
    </location>
</feature>
<feature type="compositionally biased region" description="Low complexity" evidence="2">
    <location>
        <begin position="496"/>
        <end position="507"/>
    </location>
</feature>
<dbReference type="GO" id="GO:0043015">
    <property type="term" value="F:gamma-tubulin binding"/>
    <property type="evidence" value="ECO:0007669"/>
    <property type="project" value="TreeGrafter"/>
</dbReference>
<comment type="caution">
    <text evidence="3">The sequence shown here is derived from an EMBL/GenBank/DDBJ whole genome shotgun (WGS) entry which is preliminary data.</text>
</comment>
<dbReference type="GO" id="GO:0005814">
    <property type="term" value="C:centriole"/>
    <property type="evidence" value="ECO:0007669"/>
    <property type="project" value="TreeGrafter"/>
</dbReference>
<reference evidence="3 4" key="1">
    <citation type="journal article" date="2020" name="ISME J.">
        <title>Uncovering the hidden diversity of litter-decomposition mechanisms in mushroom-forming fungi.</title>
        <authorList>
            <person name="Floudas D."/>
            <person name="Bentzer J."/>
            <person name="Ahren D."/>
            <person name="Johansson T."/>
            <person name="Persson P."/>
            <person name="Tunlid A."/>
        </authorList>
    </citation>
    <scope>NUCLEOTIDE SEQUENCE [LARGE SCALE GENOMIC DNA]</scope>
    <source>
        <strain evidence="3 4">CBS 291.85</strain>
    </source>
</reference>
<feature type="compositionally biased region" description="Low complexity" evidence="2">
    <location>
        <begin position="529"/>
        <end position="542"/>
    </location>
</feature>
<feature type="compositionally biased region" description="Polar residues" evidence="2">
    <location>
        <begin position="613"/>
        <end position="623"/>
    </location>
</feature>
<evidence type="ECO:0000313" key="3">
    <source>
        <dbReference type="EMBL" id="KAF5373615.1"/>
    </source>
</evidence>
<evidence type="ECO:0000256" key="1">
    <source>
        <dbReference type="SAM" id="Coils"/>
    </source>
</evidence>
<dbReference type="Proteomes" id="UP000559256">
    <property type="component" value="Unassembled WGS sequence"/>
</dbReference>
<dbReference type="GO" id="GO:0007020">
    <property type="term" value="P:microtubule nucleation"/>
    <property type="evidence" value="ECO:0007669"/>
    <property type="project" value="TreeGrafter"/>
</dbReference>
<dbReference type="InterPro" id="IPR052818">
    <property type="entry name" value="NEDD1_Spindle_Assembly"/>
</dbReference>
<dbReference type="EMBL" id="JAACJM010000003">
    <property type="protein sequence ID" value="KAF5373615.1"/>
    <property type="molecule type" value="Genomic_DNA"/>
</dbReference>
<dbReference type="OrthoDB" id="1602884at2759"/>
<feature type="compositionally biased region" description="Low complexity" evidence="2">
    <location>
        <begin position="476"/>
        <end position="486"/>
    </location>
</feature>
<feature type="compositionally biased region" description="Basic and acidic residues" evidence="2">
    <location>
        <begin position="364"/>
        <end position="379"/>
    </location>
</feature>
<protein>
    <recommendedName>
        <fullName evidence="5">WD40 repeat-like protein</fullName>
    </recommendedName>
</protein>
<keyword evidence="4" id="KW-1185">Reference proteome</keyword>
<keyword evidence="1" id="KW-0175">Coiled coil</keyword>
<feature type="compositionally biased region" description="Low complexity" evidence="2">
    <location>
        <begin position="549"/>
        <end position="586"/>
    </location>
</feature>
<feature type="compositionally biased region" description="Basic and acidic residues" evidence="2">
    <location>
        <begin position="415"/>
        <end position="444"/>
    </location>
</feature>
<feature type="coiled-coil region" evidence="1">
    <location>
        <begin position="817"/>
        <end position="851"/>
    </location>
</feature>
<dbReference type="GO" id="GO:0036064">
    <property type="term" value="C:ciliary basal body"/>
    <property type="evidence" value="ECO:0007669"/>
    <property type="project" value="TreeGrafter"/>
</dbReference>
<dbReference type="InterPro" id="IPR015943">
    <property type="entry name" value="WD40/YVTN_repeat-like_dom_sf"/>
</dbReference>
<feature type="compositionally biased region" description="Basic and acidic residues" evidence="2">
    <location>
        <begin position="509"/>
        <end position="528"/>
    </location>
</feature>
<dbReference type="GO" id="GO:0000922">
    <property type="term" value="C:spindle pole"/>
    <property type="evidence" value="ECO:0007669"/>
    <property type="project" value="TreeGrafter"/>
</dbReference>
<dbReference type="SMART" id="SM00320">
    <property type="entry name" value="WD40"/>
    <property type="match status" value="3"/>
</dbReference>
<evidence type="ECO:0000256" key="2">
    <source>
        <dbReference type="SAM" id="MobiDB-lite"/>
    </source>
</evidence>
<dbReference type="InterPro" id="IPR036322">
    <property type="entry name" value="WD40_repeat_dom_sf"/>
</dbReference>
<name>A0A8H5GZ42_9AGAR</name>
<dbReference type="PANTHER" id="PTHR44414:SF1">
    <property type="entry name" value="PROTEIN NEDD1"/>
    <property type="match status" value="1"/>
</dbReference>
<feature type="compositionally biased region" description="Low complexity" evidence="2">
    <location>
        <begin position="386"/>
        <end position="400"/>
    </location>
</feature>
<feature type="compositionally biased region" description="Low complexity" evidence="2">
    <location>
        <begin position="314"/>
        <end position="324"/>
    </location>
</feature>